<dbReference type="eggNOG" id="ENOG502ZAZV">
    <property type="taxonomic scope" value="Bacteria"/>
</dbReference>
<sequence>MKKYGVLAKRSAASIFGAAQAWLKSDGKPMTFDTYEEAKAMADSLMKKIGTANVSYRPKEMELELNETQSSGMKIFL</sequence>
<organism evidence="1 2">
    <name type="scientific">Ruminiclostridium papyrosolvens DSM 2782</name>
    <dbReference type="NCBI Taxonomy" id="588581"/>
    <lineage>
        <taxon>Bacteria</taxon>
        <taxon>Bacillati</taxon>
        <taxon>Bacillota</taxon>
        <taxon>Clostridia</taxon>
        <taxon>Eubacteriales</taxon>
        <taxon>Oscillospiraceae</taxon>
        <taxon>Ruminiclostridium</taxon>
    </lineage>
</organism>
<dbReference type="RefSeq" id="WP_004622465.1">
    <property type="nucleotide sequence ID" value="NZ_ACXX02000020.1"/>
</dbReference>
<gene>
    <name evidence="1" type="ORF">Cpap_0161</name>
</gene>
<reference evidence="1" key="2">
    <citation type="submission" date="2011-01" db="EMBL/GenBank/DDBJ databases">
        <title>The Non-contiguous Finished genome of Clostridium papyrosolvens.</title>
        <authorList>
            <person name="Lucas S."/>
            <person name="Copeland A."/>
            <person name="Lapidus A."/>
            <person name="Cheng J.-F."/>
            <person name="Goodwin L."/>
            <person name="Pitluck S."/>
            <person name="Misra M."/>
            <person name="Chertkov O."/>
            <person name="Detter J.C."/>
            <person name="Han C."/>
            <person name="Tapia R."/>
            <person name="Land M."/>
            <person name="Hauser L."/>
            <person name="Kyrpides N."/>
            <person name="Ivanova N."/>
            <person name="Pagani I."/>
            <person name="Mouttaki H."/>
            <person name="He Z."/>
            <person name="Zhou J."/>
            <person name="Hemme C.L."/>
            <person name="Woyke T."/>
        </authorList>
    </citation>
    <scope>NUCLEOTIDE SEQUENCE [LARGE SCALE GENOMIC DNA]</scope>
    <source>
        <strain evidence="1">DSM 2782</strain>
    </source>
</reference>
<keyword evidence="2" id="KW-1185">Reference proteome</keyword>
<dbReference type="EMBL" id="ACXX02000020">
    <property type="protein sequence ID" value="EGD45794.1"/>
    <property type="molecule type" value="Genomic_DNA"/>
</dbReference>
<protein>
    <submittedName>
        <fullName evidence="1">Uncharacterized protein</fullName>
    </submittedName>
</protein>
<comment type="caution">
    <text evidence="1">The sequence shown here is derived from an EMBL/GenBank/DDBJ whole genome shotgun (WGS) entry which is preliminary data.</text>
</comment>
<name>F1TIH7_9FIRM</name>
<evidence type="ECO:0000313" key="1">
    <source>
        <dbReference type="EMBL" id="EGD45794.1"/>
    </source>
</evidence>
<accession>F1TIH7</accession>
<evidence type="ECO:0000313" key="2">
    <source>
        <dbReference type="Proteomes" id="UP000003860"/>
    </source>
</evidence>
<proteinExistence type="predicted"/>
<reference evidence="1" key="1">
    <citation type="submission" date="2009-07" db="EMBL/GenBank/DDBJ databases">
        <authorList>
            <consortium name="US DOE Joint Genome Institute (JGI-PGF)"/>
            <person name="Lucas S."/>
            <person name="Copeland A."/>
            <person name="Lapidus A."/>
            <person name="Glavina del Rio T."/>
            <person name="Tice H."/>
            <person name="Bruce D."/>
            <person name="Goodwin L."/>
            <person name="Pitluck S."/>
            <person name="Larimer F."/>
            <person name="Land M.L."/>
            <person name="Mouttaki H."/>
            <person name="He Z."/>
            <person name="Zhou J."/>
            <person name="Hemme C.L."/>
        </authorList>
    </citation>
    <scope>NUCLEOTIDE SEQUENCE</scope>
    <source>
        <strain evidence="1">DSM 2782</strain>
    </source>
</reference>
<dbReference type="STRING" id="588581.Cpap_0161"/>
<dbReference type="Proteomes" id="UP000003860">
    <property type="component" value="Unassembled WGS sequence"/>
</dbReference>
<dbReference type="OrthoDB" id="9807423at2"/>
<dbReference type="AlphaFoldDB" id="F1TIH7"/>